<dbReference type="EMBL" id="JABFTT010000001">
    <property type="protein sequence ID" value="MCE8018715.1"/>
    <property type="molecule type" value="Genomic_DNA"/>
</dbReference>
<gene>
    <name evidence="1" type="ORF">HOP51_01090</name>
</gene>
<evidence type="ECO:0000313" key="2">
    <source>
        <dbReference type="Proteomes" id="UP001320122"/>
    </source>
</evidence>
<proteinExistence type="predicted"/>
<dbReference type="RefSeq" id="WP_234272091.1">
    <property type="nucleotide sequence ID" value="NZ_JABFTT010000001.1"/>
</dbReference>
<organism evidence="1 2">
    <name type="scientific">Billgrantia zhangzhouensis</name>
    <dbReference type="NCBI Taxonomy" id="2733481"/>
    <lineage>
        <taxon>Bacteria</taxon>
        <taxon>Pseudomonadati</taxon>
        <taxon>Pseudomonadota</taxon>
        <taxon>Gammaproteobacteria</taxon>
        <taxon>Oceanospirillales</taxon>
        <taxon>Halomonadaceae</taxon>
        <taxon>Billgrantia</taxon>
    </lineage>
</organism>
<dbReference type="Proteomes" id="UP001320122">
    <property type="component" value="Unassembled WGS sequence"/>
</dbReference>
<reference evidence="1 2" key="1">
    <citation type="journal article" date="2021" name="Front. Microbiol.">
        <title>Aerobic Denitrification and Heterotrophic Sulfur Oxidation in the Genus Halomonas Revealed by Six Novel Species Characterizations and Genome-Based Analysis.</title>
        <authorList>
            <person name="Wang L."/>
            <person name="Shao Z."/>
        </authorList>
    </citation>
    <scope>NUCLEOTIDE SEQUENCE [LARGE SCALE GENOMIC DNA]</scope>
    <source>
        <strain evidence="1 2">MCCC 1A11036</strain>
    </source>
</reference>
<keyword evidence="2" id="KW-1185">Reference proteome</keyword>
<evidence type="ECO:0000313" key="1">
    <source>
        <dbReference type="EMBL" id="MCE8018715.1"/>
    </source>
</evidence>
<protein>
    <submittedName>
        <fullName evidence="1">Uncharacterized protein</fullName>
    </submittedName>
</protein>
<comment type="caution">
    <text evidence="1">The sequence shown here is derived from an EMBL/GenBank/DDBJ whole genome shotgun (WGS) entry which is preliminary data.</text>
</comment>
<accession>A0ABS9AAA3</accession>
<sequence length="121" mass="13726">MAPKYLRLIRISQFLSLVANYTVLRDLGAPSFRERNTAADLAERFAAIRRRGINLQATTAMQPEIAEMPIIDENGLLRVAGTFPTRPLPVRFDFAFEVRDEVWRLIGIVVAPIEVEEAELE</sequence>
<name>A0ABS9AAA3_9GAMM</name>